<evidence type="ECO:0000313" key="2">
    <source>
        <dbReference type="EMBL" id="CAG7731360.1"/>
    </source>
</evidence>
<organism evidence="2 3">
    <name type="scientific">Allacma fusca</name>
    <dbReference type="NCBI Taxonomy" id="39272"/>
    <lineage>
        <taxon>Eukaryota</taxon>
        <taxon>Metazoa</taxon>
        <taxon>Ecdysozoa</taxon>
        <taxon>Arthropoda</taxon>
        <taxon>Hexapoda</taxon>
        <taxon>Collembola</taxon>
        <taxon>Symphypleona</taxon>
        <taxon>Sminthuridae</taxon>
        <taxon>Allacma</taxon>
    </lineage>
</organism>
<protein>
    <submittedName>
        <fullName evidence="2">Uncharacterized protein</fullName>
    </submittedName>
</protein>
<dbReference type="OrthoDB" id="8251038at2759"/>
<accession>A0A8J2P490</accession>
<keyword evidence="3" id="KW-1185">Reference proteome</keyword>
<proteinExistence type="predicted"/>
<feature type="region of interest" description="Disordered" evidence="1">
    <location>
        <begin position="640"/>
        <end position="674"/>
    </location>
</feature>
<feature type="compositionally biased region" description="Polar residues" evidence="1">
    <location>
        <begin position="656"/>
        <end position="670"/>
    </location>
</feature>
<dbReference type="EMBL" id="CAJVCH010210844">
    <property type="protein sequence ID" value="CAG7731360.1"/>
    <property type="molecule type" value="Genomic_DNA"/>
</dbReference>
<comment type="caution">
    <text evidence="2">The sequence shown here is derived from an EMBL/GenBank/DDBJ whole genome shotgun (WGS) entry which is preliminary data.</text>
</comment>
<feature type="region of interest" description="Disordered" evidence="1">
    <location>
        <begin position="176"/>
        <end position="203"/>
    </location>
</feature>
<evidence type="ECO:0000256" key="1">
    <source>
        <dbReference type="SAM" id="MobiDB-lite"/>
    </source>
</evidence>
<evidence type="ECO:0000313" key="3">
    <source>
        <dbReference type="Proteomes" id="UP000708208"/>
    </source>
</evidence>
<dbReference type="Proteomes" id="UP000708208">
    <property type="component" value="Unassembled WGS sequence"/>
</dbReference>
<reference evidence="2" key="1">
    <citation type="submission" date="2021-06" db="EMBL/GenBank/DDBJ databases">
        <authorList>
            <person name="Hodson N. C."/>
            <person name="Mongue J. A."/>
            <person name="Jaron S. K."/>
        </authorList>
    </citation>
    <scope>NUCLEOTIDE SEQUENCE</scope>
</reference>
<gene>
    <name evidence="2" type="ORF">AFUS01_LOCUS19955</name>
</gene>
<feature type="compositionally biased region" description="Low complexity" evidence="1">
    <location>
        <begin position="194"/>
        <end position="203"/>
    </location>
</feature>
<sequence>MSKSVSHLSSEGEGSFSADRNIESVLILERVLERTGQQWVENLNTIEQYLVEIVETIGQRQPLLKSNYILRRLPMYTTSFTNKNEYAIVLNNIDFTLQNNRRYSTIEKRASPNFGQLEIFSDKSKPVQAETKICVHGREIKQAESQNIYKDVLNETNAFLSHEIFKKFASAFIRAGSPEPEEEPRSCSDDEEASSSQPKKQSVVKVQLISPHLLPELKTNKEVAKIFTIIPTARSSEEARKYGRTKTARCRISVNYLKSLLTISLEDTEVIVKPCLFLDKGYARVNTNLLDRIPLFHTNILNICEALGKGCLLFPTSYETLWALQFWPCESHLLCIYHPSSLISRIFKLFAAFSLNPFHFWETLNNCFLIGSDDMIASMADRSSQSLSTDFLLSAFLYEMEKYSSIEDWAPCNFYKRFIHLLQTSVDAYEKGFHPQYFTKINVLRGVWRDAVDPFEREESSILKELDDIEEFPEDAADSVEKSRDYLDQEEDDDYYGLHFDQLDTTEESDAFSHYTPTPLTSETVYKSVNPFQSVEDLSAHMRSKDRLNQNLPKKSKTLSKMFGSNLLRRFTSLGRSSSDAQGIKAGRARSMADITTGFAEHIAQNRREQTFGLQLRSNTPLSTTETAFGSAFDEEYCTTSTIKSSRKGTRGRSYSVPSAENGSSTANSISRRKTITIDNDDGIEMNNVHKAETIYSNILQILVDIPPSDHFSDSDVLRDLDRLKKILESQNELINEWCSTMSELPVPKTVCPHTFSPRQVLYISQIIKKTSRCSASAIKLAHTLDVAGQSLKIPAWEISGDLLRTVLHQMRSEPALHESFKEKIHKPIKRLSLKGLKMSLNSDVDSASPSSTLKKLSFKRRHSDACTGHLSPNGEETVDLAGETQFALEEPEIAATNRLLQWLWQLKTSNIGRLSFKAKKYLEYLHRASFSNSHFIEQFSEEKVFQSMAIRSAVAVSRIMRDDKLPAYVPLLAATKKGWLWAEMILSLASWNNEKGFPIEADIPNLDGKTGVILRDVSMSSTSISNTLKSMKGSEPDADAVTLAFHSELATPLGWNDFEDPRKPGPFTVPILIFSSLGYFKQWEMIPGNVVQVMVRLQRFSNLQHVGAMLFPPHRKTALNEVRKLNKSLSFRNFQFDNNVMSKTFKRLASLRSTRKHLKASSTNFNEDIDTGFINCQEMGCTQRSSGETEHSYCRGKQLQYVNVVTCQVVNHHLSKTHRMSCFCKQGSIRKVPNDRRIESDDDSGNAFIEEVFVLLKLNDFSRHLRCESFSNSIFAAEFYMSTSNSFFNPVERKSDEDNIWNLFLMDLGNGILSNAQEVTVPCGPKIMPGHLKFSQPSHSEDSFDYIELLSHVRNIKSYILYIFLENQIPVKLRLETTRDGKPNIYCRAENRTDINLTLKHGVCNSILECDLKWRPLMPHIFGVVLTSGNVYQIVGNKNEVIMLLALCS</sequence>
<name>A0A8J2P490_9HEXA</name>